<dbReference type="PATRIC" id="fig|579748.3.peg.3467"/>
<evidence type="ECO:0000256" key="3">
    <source>
        <dbReference type="SAM" id="SignalP"/>
    </source>
</evidence>
<sequence>MKVIKTLFVVGAMVASFAPRAEVNIDFHSDISPLLVGGDIVGYSFFDKSVYTMDDGKGQIVFRISKLVDKLGEKEKFNSKAYVVTFDETNQELFIEPDVKITRLEQAEAFEVEPSFSIKNKQGQSIKFILDELPSLGGISRDYEKELAKYNKKHYPELAVASATIATASESEPVQQKQKEQSLGNNEPNMFEYWVKQASNSEVEQFADIALEGRKMSALTIPNDASQPVQMLGYWFNKASVEEKKKILAYLISL</sequence>
<reference evidence="4 5" key="1">
    <citation type="journal article" date="2015" name="BMC Genomics">
        <title>Genome mining reveals unlocked bioactive potential of marine Gram-negative bacteria.</title>
        <authorList>
            <person name="Machado H."/>
            <person name="Sonnenschein E.C."/>
            <person name="Melchiorsen J."/>
            <person name="Gram L."/>
        </authorList>
    </citation>
    <scope>NUCLEOTIDE SEQUENCE [LARGE SCALE GENOMIC DNA]</scope>
    <source>
        <strain evidence="4 5">S2757</strain>
    </source>
</reference>
<organism evidence="4 5">
    <name type="scientific">Vibrio galatheae</name>
    <dbReference type="NCBI Taxonomy" id="579748"/>
    <lineage>
        <taxon>Bacteria</taxon>
        <taxon>Pseudomonadati</taxon>
        <taxon>Pseudomonadota</taxon>
        <taxon>Gammaproteobacteria</taxon>
        <taxon>Vibrionales</taxon>
        <taxon>Vibrionaceae</taxon>
        <taxon>Vibrio</taxon>
    </lineage>
</organism>
<evidence type="ECO:0000313" key="4">
    <source>
        <dbReference type="EMBL" id="KJY81691.1"/>
    </source>
</evidence>
<gene>
    <name evidence="4" type="ORF">TW81_16790</name>
</gene>
<protein>
    <submittedName>
        <fullName evidence="4">VvgS protein</fullName>
    </submittedName>
</protein>
<dbReference type="Pfam" id="PF09829">
    <property type="entry name" value="DUF2057"/>
    <property type="match status" value="1"/>
</dbReference>
<dbReference type="OrthoDB" id="6214057at2"/>
<dbReference type="PANTHER" id="PTHR38108">
    <property type="entry name" value="UPF0319 PROTEIN YCCT"/>
    <property type="match status" value="1"/>
</dbReference>
<dbReference type="InterPro" id="IPR018635">
    <property type="entry name" value="UPF0319"/>
</dbReference>
<dbReference type="Proteomes" id="UP000033673">
    <property type="component" value="Unassembled WGS sequence"/>
</dbReference>
<keyword evidence="5" id="KW-1185">Reference proteome</keyword>
<dbReference type="AlphaFoldDB" id="A0A0F4NHZ3"/>
<feature type="signal peptide" evidence="3">
    <location>
        <begin position="1"/>
        <end position="21"/>
    </location>
</feature>
<evidence type="ECO:0000256" key="1">
    <source>
        <dbReference type="ARBA" id="ARBA00008490"/>
    </source>
</evidence>
<evidence type="ECO:0000256" key="2">
    <source>
        <dbReference type="ARBA" id="ARBA00022729"/>
    </source>
</evidence>
<comment type="caution">
    <text evidence="4">The sequence shown here is derived from an EMBL/GenBank/DDBJ whole genome shotgun (WGS) entry which is preliminary data.</text>
</comment>
<keyword evidence="2 3" id="KW-0732">Signal</keyword>
<dbReference type="PANTHER" id="PTHR38108:SF1">
    <property type="entry name" value="UPF0319 PROTEIN YCCT"/>
    <property type="match status" value="1"/>
</dbReference>
<dbReference type="EMBL" id="JXXV01000031">
    <property type="protein sequence ID" value="KJY81691.1"/>
    <property type="molecule type" value="Genomic_DNA"/>
</dbReference>
<feature type="chain" id="PRO_5002473189" evidence="3">
    <location>
        <begin position="22"/>
        <end position="254"/>
    </location>
</feature>
<dbReference type="RefSeq" id="WP_045956899.1">
    <property type="nucleotide sequence ID" value="NZ_JXXV01000031.1"/>
</dbReference>
<accession>A0A0F4NHZ3</accession>
<evidence type="ECO:0000313" key="5">
    <source>
        <dbReference type="Proteomes" id="UP000033673"/>
    </source>
</evidence>
<name>A0A0F4NHZ3_9VIBR</name>
<comment type="similarity">
    <text evidence="1">Belongs to the UPF0319 family.</text>
</comment>
<proteinExistence type="inferred from homology"/>